<dbReference type="Pfam" id="PF06199">
    <property type="entry name" value="Phage_tail_2"/>
    <property type="match status" value="1"/>
</dbReference>
<sequence>MSVIKGKDLMIFKKDGSAYKDLAAATSHTLSISMSPMESSSKDSGKWADSEAGRMEWEAGTENLYVEKEFDTLFAAMVAGEKLDIALEVASNANSDTGKPDGGWTIGPGGYEGKALITALNANAPNGDNATYSATFKGCGPLVPRKASAG</sequence>
<evidence type="ECO:0000313" key="2">
    <source>
        <dbReference type="EMBL" id="DAF91042.1"/>
    </source>
</evidence>
<name>A0A8S5U9G5_9CAUD</name>
<evidence type="ECO:0000256" key="1">
    <source>
        <dbReference type="SAM" id="MobiDB-lite"/>
    </source>
</evidence>
<accession>A0A8S5U9G5</accession>
<reference evidence="2" key="1">
    <citation type="journal article" date="2021" name="Proc. Natl. Acad. Sci. U.S.A.">
        <title>A Catalog of Tens of Thousands of Viruses from Human Metagenomes Reveals Hidden Associations with Chronic Diseases.</title>
        <authorList>
            <person name="Tisza M.J."/>
            <person name="Buck C.B."/>
        </authorList>
    </citation>
    <scope>NUCLEOTIDE SEQUENCE</scope>
    <source>
        <strain evidence="2">Ct7aK2</strain>
    </source>
</reference>
<organism evidence="2">
    <name type="scientific">Siphoviridae sp. ct7aK2</name>
    <dbReference type="NCBI Taxonomy" id="2825351"/>
    <lineage>
        <taxon>Viruses</taxon>
        <taxon>Duplodnaviria</taxon>
        <taxon>Heunggongvirae</taxon>
        <taxon>Uroviricota</taxon>
        <taxon>Caudoviricetes</taxon>
    </lineage>
</organism>
<feature type="compositionally biased region" description="Basic and acidic residues" evidence="1">
    <location>
        <begin position="40"/>
        <end position="53"/>
    </location>
</feature>
<proteinExistence type="predicted"/>
<feature type="region of interest" description="Disordered" evidence="1">
    <location>
        <begin position="34"/>
        <end position="53"/>
    </location>
</feature>
<dbReference type="EMBL" id="BK016044">
    <property type="protein sequence ID" value="DAF91042.1"/>
    <property type="molecule type" value="Genomic_DNA"/>
</dbReference>
<dbReference type="InterPro" id="IPR011855">
    <property type="entry name" value="Phgtail_TP901_1"/>
</dbReference>
<protein>
    <submittedName>
        <fullName evidence="2">Major tail protein</fullName>
    </submittedName>
</protein>